<dbReference type="HAMAP" id="MF_01018">
    <property type="entry name" value="HisG_Short"/>
    <property type="match status" value="1"/>
</dbReference>
<evidence type="ECO:0000256" key="7">
    <source>
        <dbReference type="ARBA" id="ARBA00022490"/>
    </source>
</evidence>
<evidence type="ECO:0000313" key="17">
    <source>
        <dbReference type="EMBL" id="ERN42962.1"/>
    </source>
</evidence>
<evidence type="ECO:0000256" key="11">
    <source>
        <dbReference type="ARBA" id="ARBA00022741"/>
    </source>
</evidence>
<name>U5DQ29_9CHRO</name>
<sequence>MISIALPKGALLKDSIAICQHVGLDFSAFLDKQNRQLQIIDPTGTARALLVRAQDVPVYVEYGQVQLGIVGYDVLREKSPDVANLADLHFGYCRMSVAVRSSSPYRQPLDLPPHARVASKAVNCAREYFDSLDLPVEIIPLYGSVELGPITGMSEAIVDLVSTGRTLRENGLIEIAVLFESTARLIAHPLSYRLSPDNLHAIATQLRLASEPAPPAGVVGS</sequence>
<dbReference type="SUPFAM" id="SSF53850">
    <property type="entry name" value="Periplasmic binding protein-like II"/>
    <property type="match status" value="1"/>
</dbReference>
<evidence type="ECO:0000256" key="6">
    <source>
        <dbReference type="ARBA" id="ARBA00020998"/>
    </source>
</evidence>
<keyword evidence="7 15" id="KW-0963">Cytoplasm</keyword>
<dbReference type="Gene3D" id="3.40.190.10">
    <property type="entry name" value="Periplasmic binding protein-like II"/>
    <property type="match status" value="2"/>
</dbReference>
<dbReference type="GO" id="GO:0003879">
    <property type="term" value="F:ATP phosphoribosyltransferase activity"/>
    <property type="evidence" value="ECO:0007669"/>
    <property type="project" value="UniProtKB-UniRule"/>
</dbReference>
<dbReference type="EC" id="2.4.2.17" evidence="5 15"/>
<proteinExistence type="inferred from homology"/>
<comment type="subunit">
    <text evidence="15">Heteromultimer composed of HisG and HisZ subunits.</text>
</comment>
<dbReference type="eggNOG" id="COG0040">
    <property type="taxonomic scope" value="Bacteria"/>
</dbReference>
<comment type="catalytic activity">
    <reaction evidence="1 15">
        <text>1-(5-phospho-beta-D-ribosyl)-ATP + diphosphate = 5-phospho-alpha-D-ribose 1-diphosphate + ATP</text>
        <dbReference type="Rhea" id="RHEA:18473"/>
        <dbReference type="ChEBI" id="CHEBI:30616"/>
        <dbReference type="ChEBI" id="CHEBI:33019"/>
        <dbReference type="ChEBI" id="CHEBI:58017"/>
        <dbReference type="ChEBI" id="CHEBI:73183"/>
        <dbReference type="EC" id="2.4.2.17"/>
    </reaction>
</comment>
<dbReference type="Proteomes" id="UP000016960">
    <property type="component" value="Unassembled WGS sequence"/>
</dbReference>
<evidence type="ECO:0000256" key="8">
    <source>
        <dbReference type="ARBA" id="ARBA00022605"/>
    </source>
</evidence>
<keyword evidence="12 15" id="KW-0067">ATP-binding</keyword>
<dbReference type="AlphaFoldDB" id="U5DQ29"/>
<dbReference type="EMBL" id="ASSJ01000004">
    <property type="protein sequence ID" value="ERN42962.1"/>
    <property type="molecule type" value="Genomic_DNA"/>
</dbReference>
<evidence type="ECO:0000256" key="4">
    <source>
        <dbReference type="ARBA" id="ARBA00009489"/>
    </source>
</evidence>
<dbReference type="STRING" id="582515.KR51_00002690"/>
<dbReference type="GO" id="GO:0005524">
    <property type="term" value="F:ATP binding"/>
    <property type="evidence" value="ECO:0007669"/>
    <property type="project" value="UniProtKB-KW"/>
</dbReference>
<organism evidence="17 18">
    <name type="scientific">Rubidibacter lacunae KORDI 51-2</name>
    <dbReference type="NCBI Taxonomy" id="582515"/>
    <lineage>
        <taxon>Bacteria</taxon>
        <taxon>Bacillati</taxon>
        <taxon>Cyanobacteriota</taxon>
        <taxon>Cyanophyceae</taxon>
        <taxon>Oscillatoriophycideae</taxon>
        <taxon>Chroococcales</taxon>
        <taxon>Aphanothecaceae</taxon>
        <taxon>Rubidibacter</taxon>
    </lineage>
</organism>
<dbReference type="FunFam" id="3.40.190.10:FF:000008">
    <property type="entry name" value="ATP phosphoribosyltransferase"/>
    <property type="match status" value="1"/>
</dbReference>
<dbReference type="PANTHER" id="PTHR21403">
    <property type="entry name" value="ATP PHOSPHORIBOSYLTRANSFERASE ATP-PRTASE"/>
    <property type="match status" value="1"/>
</dbReference>
<dbReference type="NCBIfam" id="TIGR00070">
    <property type="entry name" value="hisG"/>
    <property type="match status" value="1"/>
</dbReference>
<dbReference type="GO" id="GO:0005737">
    <property type="term" value="C:cytoplasm"/>
    <property type="evidence" value="ECO:0007669"/>
    <property type="project" value="UniProtKB-SubCell"/>
</dbReference>
<comment type="domain">
    <text evidence="15">Lacks the C-terminal regulatory region which is replaced by HisZ.</text>
</comment>
<evidence type="ECO:0000256" key="10">
    <source>
        <dbReference type="ARBA" id="ARBA00022679"/>
    </source>
</evidence>
<dbReference type="InterPro" id="IPR024893">
    <property type="entry name" value="ATP_PRibTrfase_HisG_short"/>
</dbReference>
<keyword evidence="8 15" id="KW-0028">Amino-acid biosynthesis</keyword>
<evidence type="ECO:0000256" key="14">
    <source>
        <dbReference type="ARBA" id="ARBA00024861"/>
    </source>
</evidence>
<gene>
    <name evidence="15" type="primary">hisG</name>
    <name evidence="17" type="ORF">KR51_00002690</name>
</gene>
<keyword evidence="11 15" id="KW-0547">Nucleotide-binding</keyword>
<keyword evidence="13 15" id="KW-0368">Histidine biosynthesis</keyword>
<evidence type="ECO:0000313" key="18">
    <source>
        <dbReference type="Proteomes" id="UP000016960"/>
    </source>
</evidence>
<comment type="caution">
    <text evidence="17">The sequence shown here is derived from an EMBL/GenBank/DDBJ whole genome shotgun (WGS) entry which is preliminary data.</text>
</comment>
<evidence type="ECO:0000256" key="9">
    <source>
        <dbReference type="ARBA" id="ARBA00022676"/>
    </source>
</evidence>
<feature type="domain" description="ATP phosphoribosyltransferase catalytic" evidence="16">
    <location>
        <begin position="52"/>
        <end position="207"/>
    </location>
</feature>
<dbReference type="InterPro" id="IPR018198">
    <property type="entry name" value="ATP_PRibTrfase_CS"/>
</dbReference>
<evidence type="ECO:0000256" key="2">
    <source>
        <dbReference type="ARBA" id="ARBA00004496"/>
    </source>
</evidence>
<keyword evidence="9 15" id="KW-0328">Glycosyltransferase</keyword>
<comment type="subcellular location">
    <subcellularLocation>
        <location evidence="2 15">Cytoplasm</location>
    </subcellularLocation>
</comment>
<comment type="function">
    <text evidence="14 15">Catalyzes the condensation of ATP and 5-phosphoribose 1-diphosphate to form N'-(5'-phosphoribosyl)-ATP (PR-ATP). Has a crucial role in the pathway because the rate of histidine biosynthesis seems to be controlled primarily by regulation of HisG enzymatic activity.</text>
</comment>
<evidence type="ECO:0000256" key="15">
    <source>
        <dbReference type="HAMAP-Rule" id="MF_01018"/>
    </source>
</evidence>
<evidence type="ECO:0000256" key="12">
    <source>
        <dbReference type="ARBA" id="ARBA00022840"/>
    </source>
</evidence>
<protein>
    <recommendedName>
        <fullName evidence="6 15">ATP phosphoribosyltransferase</fullName>
        <shortName evidence="15">ATP-PRT</shortName>
        <shortName evidence="15">ATP-PRTase</shortName>
        <ecNumber evidence="5 15">2.4.2.17</ecNumber>
    </recommendedName>
</protein>
<evidence type="ECO:0000256" key="5">
    <source>
        <dbReference type="ARBA" id="ARBA00011946"/>
    </source>
</evidence>
<evidence type="ECO:0000256" key="3">
    <source>
        <dbReference type="ARBA" id="ARBA00004667"/>
    </source>
</evidence>
<dbReference type="GO" id="GO:0000105">
    <property type="term" value="P:L-histidine biosynthetic process"/>
    <property type="evidence" value="ECO:0007669"/>
    <property type="project" value="UniProtKB-UniRule"/>
</dbReference>
<comment type="pathway">
    <text evidence="3 15">Amino-acid biosynthesis; L-histidine biosynthesis; L-histidine from 5-phospho-alpha-D-ribose 1-diphosphate: step 1/9.</text>
</comment>
<keyword evidence="10 15" id="KW-0808">Transferase</keyword>
<comment type="similarity">
    <text evidence="4 15">Belongs to the ATP phosphoribosyltransferase family. Short subfamily.</text>
</comment>
<evidence type="ECO:0000256" key="13">
    <source>
        <dbReference type="ARBA" id="ARBA00023102"/>
    </source>
</evidence>
<dbReference type="PATRIC" id="fig|582515.4.peg.305"/>
<dbReference type="InterPro" id="IPR001348">
    <property type="entry name" value="ATP_PRibTrfase_HisG"/>
</dbReference>
<dbReference type="UniPathway" id="UPA00031">
    <property type="reaction ID" value="UER00006"/>
</dbReference>
<dbReference type="PANTHER" id="PTHR21403:SF8">
    <property type="entry name" value="ATP PHOSPHORIBOSYLTRANSFERASE"/>
    <property type="match status" value="1"/>
</dbReference>
<dbReference type="Pfam" id="PF01634">
    <property type="entry name" value="HisG"/>
    <property type="match status" value="1"/>
</dbReference>
<dbReference type="FunCoup" id="U5DQ29">
    <property type="interactions" value="394"/>
</dbReference>
<keyword evidence="18" id="KW-1185">Reference proteome</keyword>
<reference evidence="17 18" key="1">
    <citation type="submission" date="2013-05" db="EMBL/GenBank/DDBJ databases">
        <title>Draft genome sequence of Rubidibacter lacunae KORDI 51-2.</title>
        <authorList>
            <person name="Choi D.H."/>
            <person name="Noh J.H."/>
            <person name="Kwon K.-K."/>
            <person name="Lee J.-H."/>
            <person name="Ryu J.-Y."/>
        </authorList>
    </citation>
    <scope>NUCLEOTIDE SEQUENCE [LARGE SCALE GENOMIC DNA]</scope>
    <source>
        <strain evidence="17 18">KORDI 51-2</strain>
    </source>
</reference>
<dbReference type="PROSITE" id="PS01316">
    <property type="entry name" value="ATP_P_PHORIBOSYLTR"/>
    <property type="match status" value="1"/>
</dbReference>
<dbReference type="OrthoDB" id="9801867at2"/>
<evidence type="ECO:0000256" key="1">
    <source>
        <dbReference type="ARBA" id="ARBA00000915"/>
    </source>
</evidence>
<accession>U5DQ29</accession>
<dbReference type="CDD" id="cd13595">
    <property type="entry name" value="PBP2_HisGs"/>
    <property type="match status" value="1"/>
</dbReference>
<dbReference type="RefSeq" id="WP_022604001.1">
    <property type="nucleotide sequence ID" value="NZ_ASSJ01000004.1"/>
</dbReference>
<evidence type="ECO:0000259" key="16">
    <source>
        <dbReference type="Pfam" id="PF01634"/>
    </source>
</evidence>
<dbReference type="InParanoid" id="U5DQ29"/>
<dbReference type="InterPro" id="IPR013820">
    <property type="entry name" value="ATP_PRibTrfase_cat"/>
</dbReference>